<reference evidence="1 2" key="1">
    <citation type="submission" date="2018-06" db="EMBL/GenBank/DDBJ databases">
        <authorList>
            <consortium name="Pathogen Informatics"/>
            <person name="Doyle S."/>
        </authorList>
    </citation>
    <scope>NUCLEOTIDE SEQUENCE [LARGE SCALE GENOMIC DNA]</scope>
    <source>
        <strain evidence="1 2">NCTC13456</strain>
    </source>
</reference>
<evidence type="ECO:0000313" key="1">
    <source>
        <dbReference type="EMBL" id="STD58814.1"/>
    </source>
</evidence>
<dbReference type="STRING" id="343874.GCA_000805695_02102"/>
<dbReference type="AlphaFoldDB" id="A0A376GEM8"/>
<organism evidence="1 2">
    <name type="scientific">Empedobacter falsenii</name>
    <dbReference type="NCBI Taxonomy" id="343874"/>
    <lineage>
        <taxon>Bacteria</taxon>
        <taxon>Pseudomonadati</taxon>
        <taxon>Bacteroidota</taxon>
        <taxon>Flavobacteriia</taxon>
        <taxon>Flavobacteriales</taxon>
        <taxon>Weeksellaceae</taxon>
        <taxon>Empedobacter</taxon>
    </lineage>
</organism>
<proteinExistence type="predicted"/>
<dbReference type="RefSeq" id="WP_115000702.1">
    <property type="nucleotide sequence ID" value="NZ_UFXS01000001.1"/>
</dbReference>
<dbReference type="EMBL" id="UFXS01000001">
    <property type="protein sequence ID" value="STD58814.1"/>
    <property type="molecule type" value="Genomic_DNA"/>
</dbReference>
<sequence length="322" mass="38393">MDQDKELLKKSKKRVQKLKLLSKFFDKVDLINIIIKTELIQSYFDINSPNELDINKLELFHLQYTDSLIVLLEKIKKQKEANILALYKEIEANENYIESYSVSNKNVKNFALDKKYQNALMSDYLRAFYYNLTDKRVDLKINSIRQLANDYAMEYYRKISKIEYLLSLPDTKYYEYENNDIERKLLGKLNANNFKIRFICGYNVNNQMFELYRIVDIEENFIWNLQTNEFYFLSSDIAKLLDTTANVSNNKTIVDDLLNRNKELESNIETIKTELPEDIIDLLKKYRETLEKQHILNQVINVDEEMNILNSMLNLNLNNKIE</sequence>
<evidence type="ECO:0000313" key="2">
    <source>
        <dbReference type="Proteomes" id="UP000254737"/>
    </source>
</evidence>
<accession>A0A376GEM8</accession>
<dbReference type="Proteomes" id="UP000254737">
    <property type="component" value="Unassembled WGS sequence"/>
</dbReference>
<gene>
    <name evidence="1" type="ORF">NCTC13456_02441</name>
</gene>
<protein>
    <submittedName>
        <fullName evidence="1">Uncharacterized protein</fullName>
    </submittedName>
</protein>
<name>A0A376GEM8_9FLAO</name>